<dbReference type="Proteomes" id="UP000001953">
    <property type="component" value="Chromosome"/>
</dbReference>
<organism evidence="3 4">
    <name type="scientific">Nitrobacter hamburgensis (strain DSM 10229 / NCIMB 13809 / X14)</name>
    <dbReference type="NCBI Taxonomy" id="323097"/>
    <lineage>
        <taxon>Bacteria</taxon>
        <taxon>Pseudomonadati</taxon>
        <taxon>Pseudomonadota</taxon>
        <taxon>Alphaproteobacteria</taxon>
        <taxon>Hyphomicrobiales</taxon>
        <taxon>Nitrobacteraceae</taxon>
        <taxon>Nitrobacter</taxon>
    </lineage>
</organism>
<keyword evidence="4" id="KW-1185">Reference proteome</keyword>
<gene>
    <name evidence="3" type="ordered locus">Nham_1647</name>
</gene>
<evidence type="ECO:0008006" key="5">
    <source>
        <dbReference type="Google" id="ProtNLM"/>
    </source>
</evidence>
<feature type="region of interest" description="Disordered" evidence="1">
    <location>
        <begin position="1"/>
        <end position="35"/>
    </location>
</feature>
<dbReference type="KEGG" id="nha:Nham_1647"/>
<sequence length="161" mass="17690">MIRHEAGRDGGGMRADTGQFRAQFSDYPARDNDDGRARRWMNNAGKVLRFSLFVLGLVIGLQATCSATSPQGSDSAVEADKSQLVLPTKDDAASNPAVGDLTDKEPVTAANEVTKERVRDHGARDFNEMGLWFLKAAGILAAIVFVYKLLVYWVRSRRRSS</sequence>
<dbReference type="OrthoDB" id="8265178at2"/>
<evidence type="ECO:0000313" key="3">
    <source>
        <dbReference type="EMBL" id="ABE62465.1"/>
    </source>
</evidence>
<dbReference type="HOGENOM" id="CLU_1641941_0_0_5"/>
<keyword evidence="2" id="KW-0812">Transmembrane</keyword>
<reference evidence="3 4" key="1">
    <citation type="submission" date="2006-03" db="EMBL/GenBank/DDBJ databases">
        <title>Complete sequence of chromosome of Nitrobacter hamburgensis X14.</title>
        <authorList>
            <consortium name="US DOE Joint Genome Institute"/>
            <person name="Copeland A."/>
            <person name="Lucas S."/>
            <person name="Lapidus A."/>
            <person name="Barry K."/>
            <person name="Detter J.C."/>
            <person name="Glavina del Rio T."/>
            <person name="Hammon N."/>
            <person name="Israni S."/>
            <person name="Dalin E."/>
            <person name="Tice H."/>
            <person name="Pitluck S."/>
            <person name="Chain P."/>
            <person name="Malfatti S."/>
            <person name="Shin M."/>
            <person name="Vergez L."/>
            <person name="Schmutz J."/>
            <person name="Larimer F."/>
            <person name="Land M."/>
            <person name="Hauser L."/>
            <person name="Kyrpides N."/>
            <person name="Ivanova N."/>
            <person name="Ward B."/>
            <person name="Arp D."/>
            <person name="Klotz M."/>
            <person name="Stein L."/>
            <person name="O'Mullan G."/>
            <person name="Starkenburg S."/>
            <person name="Sayavedra L."/>
            <person name="Poret-Peterson A.T."/>
            <person name="Gentry M.E."/>
            <person name="Bruce D."/>
            <person name="Richardson P."/>
        </authorList>
    </citation>
    <scope>NUCLEOTIDE SEQUENCE [LARGE SCALE GENOMIC DNA]</scope>
    <source>
        <strain evidence="4">DSM 10229 / NCIMB 13809 / X14</strain>
    </source>
</reference>
<evidence type="ECO:0000256" key="2">
    <source>
        <dbReference type="SAM" id="Phobius"/>
    </source>
</evidence>
<evidence type="ECO:0000256" key="1">
    <source>
        <dbReference type="SAM" id="MobiDB-lite"/>
    </source>
</evidence>
<evidence type="ECO:0000313" key="4">
    <source>
        <dbReference type="Proteomes" id="UP000001953"/>
    </source>
</evidence>
<feature type="transmembrane region" description="Helical" evidence="2">
    <location>
        <begin position="47"/>
        <end position="64"/>
    </location>
</feature>
<accession>Q1QMT2</accession>
<dbReference type="AlphaFoldDB" id="Q1QMT2"/>
<protein>
    <recommendedName>
        <fullName evidence="5">Transmembrane protein</fullName>
    </recommendedName>
</protein>
<dbReference type="RefSeq" id="WP_011510148.1">
    <property type="nucleotide sequence ID" value="NC_007964.1"/>
</dbReference>
<feature type="transmembrane region" description="Helical" evidence="2">
    <location>
        <begin position="132"/>
        <end position="154"/>
    </location>
</feature>
<keyword evidence="2" id="KW-0472">Membrane</keyword>
<dbReference type="EMBL" id="CP000319">
    <property type="protein sequence ID" value="ABE62465.1"/>
    <property type="molecule type" value="Genomic_DNA"/>
</dbReference>
<proteinExistence type="predicted"/>
<name>Q1QMT2_NITHX</name>
<keyword evidence="2" id="KW-1133">Transmembrane helix</keyword>